<dbReference type="PROSITE" id="PS51257">
    <property type="entry name" value="PROKAR_LIPOPROTEIN"/>
    <property type="match status" value="1"/>
</dbReference>
<sequence>MKHLVLICFGLILSLMGGCSKSLKVHMLSGSKEYNSAESLALWSEHLENRYGIESSFTWSEDKAKTVTNLEALKDADVLVVFCRRWELEGEQAQAIIDWCESGKPVLAIRTASHAFQFYKEFDSKILGGNYSGHGPAEDEVSIQIVDENSSDPLLEGLAPWQRPGKVYRNPEIAQDCQVLLRAQSPLEDQAVAWKRVNGEQRVFYTSLGLPDDFQNPKFVGLLDRALHWVAEARP</sequence>
<dbReference type="Pfam" id="PF06283">
    <property type="entry name" value="ThuA"/>
    <property type="match status" value="1"/>
</dbReference>
<dbReference type="InterPro" id="IPR029062">
    <property type="entry name" value="Class_I_gatase-like"/>
</dbReference>
<dbReference type="InterPro" id="IPR029010">
    <property type="entry name" value="ThuA-like"/>
</dbReference>
<reference evidence="2" key="1">
    <citation type="submission" date="2021-01" db="EMBL/GenBank/DDBJ databases">
        <title>Modified the classification status of verrucomicrobia.</title>
        <authorList>
            <person name="Feng X."/>
        </authorList>
    </citation>
    <scope>NUCLEOTIDE SEQUENCE</scope>
    <source>
        <strain evidence="2">KCTC 13126</strain>
    </source>
</reference>
<proteinExistence type="predicted"/>
<evidence type="ECO:0000313" key="2">
    <source>
        <dbReference type="EMBL" id="MBK1879206.1"/>
    </source>
</evidence>
<keyword evidence="3" id="KW-1185">Reference proteome</keyword>
<evidence type="ECO:0000313" key="3">
    <source>
        <dbReference type="Proteomes" id="UP000617628"/>
    </source>
</evidence>
<dbReference type="Gene3D" id="3.40.50.880">
    <property type="match status" value="1"/>
</dbReference>
<accession>A0A934RZ08</accession>
<name>A0A934RZ08_9BACT</name>
<organism evidence="2 3">
    <name type="scientific">Pelagicoccus mobilis</name>
    <dbReference type="NCBI Taxonomy" id="415221"/>
    <lineage>
        <taxon>Bacteria</taxon>
        <taxon>Pseudomonadati</taxon>
        <taxon>Verrucomicrobiota</taxon>
        <taxon>Opitutia</taxon>
        <taxon>Puniceicoccales</taxon>
        <taxon>Pelagicoccaceae</taxon>
        <taxon>Pelagicoccus</taxon>
    </lineage>
</organism>
<comment type="caution">
    <text evidence="2">The sequence shown here is derived from an EMBL/GenBank/DDBJ whole genome shotgun (WGS) entry which is preliminary data.</text>
</comment>
<dbReference type="Proteomes" id="UP000617628">
    <property type="component" value="Unassembled WGS sequence"/>
</dbReference>
<dbReference type="AlphaFoldDB" id="A0A934RZ08"/>
<dbReference type="EMBL" id="JAENIL010000043">
    <property type="protein sequence ID" value="MBK1879206.1"/>
    <property type="molecule type" value="Genomic_DNA"/>
</dbReference>
<feature type="domain" description="ThuA-like" evidence="1">
    <location>
        <begin position="54"/>
        <end position="230"/>
    </location>
</feature>
<dbReference type="SUPFAM" id="SSF52317">
    <property type="entry name" value="Class I glutamine amidotransferase-like"/>
    <property type="match status" value="1"/>
</dbReference>
<dbReference type="RefSeq" id="WP_200357419.1">
    <property type="nucleotide sequence ID" value="NZ_JAENIL010000043.1"/>
</dbReference>
<gene>
    <name evidence="2" type="ORF">JIN87_20135</name>
</gene>
<protein>
    <submittedName>
        <fullName evidence="2">ThuA domain-containing protein</fullName>
    </submittedName>
</protein>
<evidence type="ECO:0000259" key="1">
    <source>
        <dbReference type="Pfam" id="PF06283"/>
    </source>
</evidence>